<dbReference type="AlphaFoldDB" id="A0ABC9FL43"/>
<dbReference type="PANTHER" id="PTHR32133:SF370">
    <property type="entry name" value="F-BOX DOMAIN-CONTAINING PROTEIN"/>
    <property type="match status" value="1"/>
</dbReference>
<reference evidence="2" key="1">
    <citation type="submission" date="2024-10" db="EMBL/GenBank/DDBJ databases">
        <authorList>
            <person name="Ryan C."/>
        </authorList>
    </citation>
    <scope>NUCLEOTIDE SEQUENCE [LARGE SCALE GENOMIC DNA]</scope>
</reference>
<dbReference type="InterPro" id="IPR056594">
    <property type="entry name" value="AT5G49610-like_b-prop"/>
</dbReference>
<gene>
    <name evidence="2" type="ORF">URODEC1_LOCUS106777</name>
</gene>
<dbReference type="InterPro" id="IPR001810">
    <property type="entry name" value="F-box_dom"/>
</dbReference>
<dbReference type="SUPFAM" id="SSF81383">
    <property type="entry name" value="F-box domain"/>
    <property type="match status" value="1"/>
</dbReference>
<organism evidence="2 3">
    <name type="scientific">Urochloa decumbens</name>
    <dbReference type="NCBI Taxonomy" id="240449"/>
    <lineage>
        <taxon>Eukaryota</taxon>
        <taxon>Viridiplantae</taxon>
        <taxon>Streptophyta</taxon>
        <taxon>Embryophyta</taxon>
        <taxon>Tracheophyta</taxon>
        <taxon>Spermatophyta</taxon>
        <taxon>Magnoliopsida</taxon>
        <taxon>Liliopsida</taxon>
        <taxon>Poales</taxon>
        <taxon>Poaceae</taxon>
        <taxon>PACMAD clade</taxon>
        <taxon>Panicoideae</taxon>
        <taxon>Panicodae</taxon>
        <taxon>Paniceae</taxon>
        <taxon>Melinidinae</taxon>
        <taxon>Urochloa</taxon>
    </lineage>
</organism>
<sequence length="366" mass="41100">MPPPPPLPDELVEEVLLRLPPEIPASLVHAGLVCKRWCLIVSDPVFHRRFREFHRPPPILGFLCDGCDIGDHQIARFMPTSLPQAGRRRRMRPSDSRHGHVLFHNYPWASFSIIVWDPIMDKRLELPEPPSLSSLDGWTAAVLCAATPSGACNHLDCHRGPFVVVLMGSKDYKVFCYVYSSESGAWSGPTTAALHDDHVGWRRSTLVKNMLYFVCATNKRTIEYDLVTRKISVIDLPGSQCKNKMCPSFIELTTTEDGRLGFTRLEDFRLCLWSREVQDARWELIKVIGLDELLPIDGTWTWTRRPSLLGSAEGVGIVFLLVGMGVFTVDLRSGRVTKVDVVPCKGAQMIIPYVNFCTPGISCQCP</sequence>
<dbReference type="PANTHER" id="PTHR32133">
    <property type="entry name" value="OS07G0120400 PROTEIN"/>
    <property type="match status" value="1"/>
</dbReference>
<evidence type="ECO:0000313" key="3">
    <source>
        <dbReference type="Proteomes" id="UP001497457"/>
    </source>
</evidence>
<protein>
    <recommendedName>
        <fullName evidence="1">F-box domain-containing protein</fullName>
    </recommendedName>
</protein>
<evidence type="ECO:0000313" key="2">
    <source>
        <dbReference type="EMBL" id="CAL5077728.1"/>
    </source>
</evidence>
<dbReference type="InterPro" id="IPR036047">
    <property type="entry name" value="F-box-like_dom_sf"/>
</dbReference>
<dbReference type="Pfam" id="PF12937">
    <property type="entry name" value="F-box-like"/>
    <property type="match status" value="1"/>
</dbReference>
<dbReference type="Proteomes" id="UP001497457">
    <property type="component" value="Chromosome 7b"/>
</dbReference>
<dbReference type="EMBL" id="OZ075117">
    <property type="protein sequence ID" value="CAL5077728.1"/>
    <property type="molecule type" value="Genomic_DNA"/>
</dbReference>
<dbReference type="Pfam" id="PF23635">
    <property type="entry name" value="Beta-prop_AT5G49610-like"/>
    <property type="match status" value="1"/>
</dbReference>
<keyword evidence="3" id="KW-1185">Reference proteome</keyword>
<evidence type="ECO:0000259" key="1">
    <source>
        <dbReference type="SMART" id="SM00256"/>
    </source>
</evidence>
<name>A0ABC9FL43_9POAL</name>
<dbReference type="SMART" id="SM00256">
    <property type="entry name" value="FBOX"/>
    <property type="match status" value="1"/>
</dbReference>
<feature type="domain" description="F-box" evidence="1">
    <location>
        <begin position="7"/>
        <end position="50"/>
    </location>
</feature>
<accession>A0ABC9FL43</accession>
<proteinExistence type="predicted"/>
<dbReference type="Gene3D" id="1.20.1280.50">
    <property type="match status" value="1"/>
</dbReference>